<dbReference type="InterPro" id="IPR001173">
    <property type="entry name" value="Glyco_trans_2-like"/>
</dbReference>
<dbReference type="GO" id="GO:0016758">
    <property type="term" value="F:hexosyltransferase activity"/>
    <property type="evidence" value="ECO:0007669"/>
    <property type="project" value="InterPro"/>
</dbReference>
<evidence type="ECO:0000259" key="5">
    <source>
        <dbReference type="Pfam" id="PF00535"/>
    </source>
</evidence>
<evidence type="ECO:0000313" key="10">
    <source>
        <dbReference type="Proteomes" id="UP000580709"/>
    </source>
</evidence>
<reference evidence="7 10" key="2">
    <citation type="submission" date="2020-07" db="EMBL/GenBank/DDBJ databases">
        <authorList>
            <person name="Khare M."/>
        </authorList>
    </citation>
    <scope>NUCLEOTIDE SEQUENCE [LARGE SCALE GENOMIC DNA]</scope>
    <source>
        <strain evidence="7 10">P8776</strain>
    </source>
</reference>
<dbReference type="Proteomes" id="UP000336646">
    <property type="component" value="Unassembled WGS sequence"/>
</dbReference>
<gene>
    <name evidence="8" type="ORF">EKI59_07875</name>
    <name evidence="7" type="ORF">H0H28_12295</name>
</gene>
<dbReference type="GeneID" id="74901989"/>
<dbReference type="AlphaFoldDB" id="A0A6C1U102"/>
<proteinExistence type="inferred from homology"/>
<comment type="pathway">
    <text evidence="1">Cell wall biogenesis; cell wall polysaccharide biosynthesis.</text>
</comment>
<organism evidence="8 9">
    <name type="scientific">Corynebacterium sanguinis</name>
    <dbReference type="NCBI Taxonomy" id="2594913"/>
    <lineage>
        <taxon>Bacteria</taxon>
        <taxon>Bacillati</taxon>
        <taxon>Actinomycetota</taxon>
        <taxon>Actinomycetes</taxon>
        <taxon>Mycobacteriales</taxon>
        <taxon>Corynebacteriaceae</taxon>
        <taxon>Corynebacterium</taxon>
    </lineage>
</organism>
<evidence type="ECO:0000313" key="9">
    <source>
        <dbReference type="Proteomes" id="UP000336646"/>
    </source>
</evidence>
<reference evidence="8 9" key="1">
    <citation type="submission" date="2018-12" db="EMBL/GenBank/DDBJ databases">
        <title>Corynebacterium sanguinis sp. nov., a clinically-associated and environmental corynebacterium.</title>
        <authorList>
            <person name="Gonzales-Siles L."/>
            <person name="Jaen-Luchoro D."/>
            <person name="Cardew S."/>
            <person name="Inganas E."/>
            <person name="Ohlen M."/>
            <person name="Jensie-Markopolous S."/>
            <person name="Pinyeiro-Iglesias B."/>
            <person name="Molin K."/>
            <person name="Skovbjerg S."/>
            <person name="Svensson-Stadler L."/>
            <person name="Funke G."/>
            <person name="Moore E.R.B."/>
        </authorList>
    </citation>
    <scope>NUCLEOTIDE SEQUENCE [LARGE SCALE GENOMIC DNA]</scope>
    <source>
        <strain evidence="8 9">58734</strain>
    </source>
</reference>
<feature type="domain" description="Glycosyltransferase 2-like" evidence="5">
    <location>
        <begin position="358"/>
        <end position="436"/>
    </location>
</feature>
<evidence type="ECO:0000256" key="2">
    <source>
        <dbReference type="ARBA" id="ARBA00006739"/>
    </source>
</evidence>
<evidence type="ECO:0000256" key="4">
    <source>
        <dbReference type="ARBA" id="ARBA00022679"/>
    </source>
</evidence>
<evidence type="ECO:0000259" key="6">
    <source>
        <dbReference type="Pfam" id="PF04101"/>
    </source>
</evidence>
<dbReference type="SUPFAM" id="SSF53756">
    <property type="entry name" value="UDP-Glycosyltransferase/glycogen phosphorylase"/>
    <property type="match status" value="1"/>
</dbReference>
<comment type="caution">
    <text evidence="8">The sequence shown here is derived from an EMBL/GenBank/DDBJ whole genome shotgun (WGS) entry which is preliminary data.</text>
</comment>
<dbReference type="RefSeq" id="WP_144317932.1">
    <property type="nucleotide sequence ID" value="NZ_CP038157.1"/>
</dbReference>
<dbReference type="InterPro" id="IPR029044">
    <property type="entry name" value="Nucleotide-diphossugar_trans"/>
</dbReference>
<evidence type="ECO:0000256" key="1">
    <source>
        <dbReference type="ARBA" id="ARBA00004776"/>
    </source>
</evidence>
<dbReference type="InterPro" id="IPR007235">
    <property type="entry name" value="Glyco_trans_28_C"/>
</dbReference>
<dbReference type="PANTHER" id="PTHR43179">
    <property type="entry name" value="RHAMNOSYLTRANSFERASE WBBL"/>
    <property type="match status" value="1"/>
</dbReference>
<dbReference type="Gene3D" id="3.90.550.10">
    <property type="entry name" value="Spore Coat Polysaccharide Biosynthesis Protein SpsA, Chain A"/>
    <property type="match status" value="1"/>
</dbReference>
<evidence type="ECO:0000313" key="7">
    <source>
        <dbReference type="EMBL" id="MBA4506078.1"/>
    </source>
</evidence>
<dbReference type="PANTHER" id="PTHR43179:SF12">
    <property type="entry name" value="GALACTOFURANOSYLTRANSFERASE GLFT2"/>
    <property type="match status" value="1"/>
</dbReference>
<dbReference type="OrthoDB" id="9809594at2"/>
<comment type="similarity">
    <text evidence="2">Belongs to the glycosyltransferase 2 family.</text>
</comment>
<accession>A0A6C1U102</accession>
<sequence>MIGIYAHHHGSGHLQRCREIQKQLALLGERAVILSTADSADVVLADDAMDNRKRPHGRAMTAGGTLHYAPYGNRDLQSRMAQIAQWIADNNPKAFYVDVSVEVGALVRLLGVPVITLAMPGLRDDAPHQIAYTQADAIIAAWPSWVELPDHLHAHASRVHAVGGISRLHMREQVHRDSTHVVVMAGKGGATWEPSDWAGVEAACEGYRFTYLEGDNRVDDPTEILSAAGVVVSAGGQNSIADLAVTHTPAILLPQPRPFIEQKLNARQVQRAGLALVAETFPAPDTWPELLRRAAALKPDWSRWETEGAARRAAEVIARVAGQASQRIAIVSLADANRAAHLTHQVNLTPEGTEHITVALADAHALRKAVPKSTVVAGQRNLAAARNLAARTAIERGAEILIFLDADCVASGDLVGGYVEALATHPGAVVAGPVTYMAPGELRTINPDPHPARPNPAPGEVVKASDYNLFWSLSFALRAETWQRIEETFGGFDPGFSGYGGEDTDFARNLERSGIELYWGGGAHAYHQHHPVSSPPWEHLDDILANAAYFHSKWGEFPMQGWLDQFAAEGAIELVDGTWQRTATP</sequence>
<dbReference type="SUPFAM" id="SSF53448">
    <property type="entry name" value="Nucleotide-diphospho-sugar transferases"/>
    <property type="match status" value="1"/>
</dbReference>
<dbReference type="Pfam" id="PF04101">
    <property type="entry name" value="Glyco_tran_28_C"/>
    <property type="match status" value="1"/>
</dbReference>
<keyword evidence="3" id="KW-0328">Glycosyltransferase</keyword>
<dbReference type="Gene3D" id="3.40.50.2000">
    <property type="entry name" value="Glycogen Phosphorylase B"/>
    <property type="match status" value="1"/>
</dbReference>
<evidence type="ECO:0000256" key="3">
    <source>
        <dbReference type="ARBA" id="ARBA00022676"/>
    </source>
</evidence>
<evidence type="ECO:0000313" key="8">
    <source>
        <dbReference type="EMBL" id="TVS28122.1"/>
    </source>
</evidence>
<dbReference type="EMBL" id="RXIR01000015">
    <property type="protein sequence ID" value="TVS28122.1"/>
    <property type="molecule type" value="Genomic_DNA"/>
</dbReference>
<dbReference type="EMBL" id="JACEOR010000546">
    <property type="protein sequence ID" value="MBA4506078.1"/>
    <property type="molecule type" value="Genomic_DNA"/>
</dbReference>
<protein>
    <submittedName>
        <fullName evidence="8">Glycosyltransferase</fullName>
    </submittedName>
</protein>
<dbReference type="Pfam" id="PF00535">
    <property type="entry name" value="Glycos_transf_2"/>
    <property type="match status" value="1"/>
</dbReference>
<name>A0A6C1U102_9CORY</name>
<keyword evidence="10" id="KW-1185">Reference proteome</keyword>
<dbReference type="Proteomes" id="UP000580709">
    <property type="component" value="Unassembled WGS sequence"/>
</dbReference>
<keyword evidence="4 8" id="KW-0808">Transferase</keyword>
<feature type="domain" description="Glycosyl transferase family 28 C-terminal" evidence="6">
    <location>
        <begin position="178"/>
        <end position="279"/>
    </location>
</feature>